<gene>
    <name evidence="1" type="ORF">JZO76_06420</name>
</gene>
<comment type="caution">
    <text evidence="1">The sequence shown here is derived from an EMBL/GenBank/DDBJ whole genome shotgun (WGS) entry which is preliminary data.</text>
</comment>
<dbReference type="InterPro" id="IPR021512">
    <property type="entry name" value="DUF3173"/>
</dbReference>
<keyword evidence="2" id="KW-1185">Reference proteome</keyword>
<sequence>MNSFISKEELIACGYPKHTAQNIIRQAKDIMVQKGYPFYMNKRLGRVPKDVVESILGSELDMEEKQHG</sequence>
<dbReference type="Proteomes" id="UP000664256">
    <property type="component" value="Unassembled WGS sequence"/>
</dbReference>
<reference evidence="1 2" key="1">
    <citation type="submission" date="2021-03" db="EMBL/GenBank/DDBJ databases">
        <title>Enterococcal diversity collection.</title>
        <authorList>
            <person name="Gilmore M.S."/>
            <person name="Schwartzman J."/>
            <person name="Van Tyne D."/>
            <person name="Martin M."/>
            <person name="Earl A.M."/>
            <person name="Manson A.L."/>
            <person name="Straub T."/>
            <person name="Salamzade R."/>
            <person name="Saavedra J."/>
            <person name="Lebreton F."/>
            <person name="Prichula J."/>
            <person name="Schaufler K."/>
            <person name="Gaca A."/>
            <person name="Sgardioli B."/>
            <person name="Wagenaar J."/>
            <person name="Strong T."/>
        </authorList>
    </citation>
    <scope>NUCLEOTIDE SEQUENCE [LARGE SCALE GENOMIC DNA]</scope>
    <source>
        <strain evidence="1 2">MJM12</strain>
    </source>
</reference>
<name>A0ABS3H6T2_9ENTE</name>
<evidence type="ECO:0000313" key="2">
    <source>
        <dbReference type="Proteomes" id="UP000664256"/>
    </source>
</evidence>
<dbReference type="RefSeq" id="WP_206903332.1">
    <property type="nucleotide sequence ID" value="NZ_JAFLVT010000008.1"/>
</dbReference>
<organism evidence="1 2">
    <name type="scientific">Candidatus Enterococcus myersii</name>
    <dbReference type="NCBI Taxonomy" id="2815322"/>
    <lineage>
        <taxon>Bacteria</taxon>
        <taxon>Bacillati</taxon>
        <taxon>Bacillota</taxon>
        <taxon>Bacilli</taxon>
        <taxon>Lactobacillales</taxon>
        <taxon>Enterococcaceae</taxon>
        <taxon>Enterococcus</taxon>
    </lineage>
</organism>
<accession>A0ABS3H6T2</accession>
<evidence type="ECO:0000313" key="1">
    <source>
        <dbReference type="EMBL" id="MBO0449170.1"/>
    </source>
</evidence>
<protein>
    <submittedName>
        <fullName evidence="1">DUF3173 domain-containing protein</fullName>
    </submittedName>
</protein>
<dbReference type="Pfam" id="PF11372">
    <property type="entry name" value="DUF3173"/>
    <property type="match status" value="1"/>
</dbReference>
<dbReference type="EMBL" id="JAFLVT010000008">
    <property type="protein sequence ID" value="MBO0449170.1"/>
    <property type="molecule type" value="Genomic_DNA"/>
</dbReference>
<proteinExistence type="predicted"/>